<dbReference type="PhylomeDB" id="A0A0G4GJZ7"/>
<feature type="compositionally biased region" description="Polar residues" evidence="1">
    <location>
        <begin position="373"/>
        <end position="385"/>
    </location>
</feature>
<dbReference type="EMBL" id="CDMY01000694">
    <property type="protein sequence ID" value="CEM30278.1"/>
    <property type="molecule type" value="Genomic_DNA"/>
</dbReference>
<accession>A0A0G4GJZ7</accession>
<gene>
    <name evidence="2" type="ORF">Vbra_18047</name>
</gene>
<dbReference type="Proteomes" id="UP000041254">
    <property type="component" value="Unassembled WGS sequence"/>
</dbReference>
<protein>
    <submittedName>
        <fullName evidence="2">Uncharacterized protein</fullName>
    </submittedName>
</protein>
<dbReference type="AlphaFoldDB" id="A0A0G4GJZ7"/>
<feature type="compositionally biased region" description="Acidic residues" evidence="1">
    <location>
        <begin position="359"/>
        <end position="371"/>
    </location>
</feature>
<proteinExistence type="predicted"/>
<feature type="compositionally biased region" description="Low complexity" evidence="1">
    <location>
        <begin position="329"/>
        <end position="342"/>
    </location>
</feature>
<name>A0A0G4GJZ7_VITBC</name>
<evidence type="ECO:0000313" key="2">
    <source>
        <dbReference type="EMBL" id="CEM30278.1"/>
    </source>
</evidence>
<dbReference type="VEuPathDB" id="CryptoDB:Vbra_18047"/>
<evidence type="ECO:0000313" key="3">
    <source>
        <dbReference type="Proteomes" id="UP000041254"/>
    </source>
</evidence>
<feature type="region of interest" description="Disordered" evidence="1">
    <location>
        <begin position="326"/>
        <end position="385"/>
    </location>
</feature>
<reference evidence="2 3" key="1">
    <citation type="submission" date="2014-11" db="EMBL/GenBank/DDBJ databases">
        <authorList>
            <person name="Zhu J."/>
            <person name="Qi W."/>
            <person name="Song R."/>
        </authorList>
    </citation>
    <scope>NUCLEOTIDE SEQUENCE [LARGE SCALE GENOMIC DNA]</scope>
</reference>
<keyword evidence="3" id="KW-1185">Reference proteome</keyword>
<sequence>MEQTHLQQQHPFSFIFVGRRTFYLLSLTDILCLRGTSTSLRDLFGATQLRHRLRHSLGSQAGLRRAVNGPQVQLLRFDDDQFGVHDLLAAVCVMEEGGLVEIGGVIELGAHCGYCNLPVILTSDDINKHANKTAYVSISRVLAQLMVVGRHIDFGDGSRLQLFLHGHEVRAISDEPDFELDFNPPLPAGHQYRQHRRRDDPPVGNSIYYNEFDGTWRSGVGGDFTYASTSSCAERWILNHFEGTHQTNRTSINLNRYVGGGRLDALLTQSPHTPVVGCSTTFSRNGLDVHVWTTESPVSGVGGVFKHSFRQTTALARVALGAVGPYVFDGQQPPQQPQQQGGDDSDDDEDGHGGGWDDMNGDDSGGEDASAEDWNQPTPGQGSID</sequence>
<dbReference type="InParanoid" id="A0A0G4GJZ7"/>
<evidence type="ECO:0000256" key="1">
    <source>
        <dbReference type="SAM" id="MobiDB-lite"/>
    </source>
</evidence>
<organism evidence="2 3">
    <name type="scientific">Vitrella brassicaformis (strain CCMP3155)</name>
    <dbReference type="NCBI Taxonomy" id="1169540"/>
    <lineage>
        <taxon>Eukaryota</taxon>
        <taxon>Sar</taxon>
        <taxon>Alveolata</taxon>
        <taxon>Colpodellida</taxon>
        <taxon>Vitrellaceae</taxon>
        <taxon>Vitrella</taxon>
    </lineage>
</organism>